<accession>A0A4R2B864</accession>
<reference evidence="3 4" key="1">
    <citation type="journal article" date="2015" name="Stand. Genomic Sci.">
        <title>Genomic Encyclopedia of Bacterial and Archaeal Type Strains, Phase III: the genomes of soil and plant-associated and newly described type strains.</title>
        <authorList>
            <person name="Whitman W.B."/>
            <person name="Woyke T."/>
            <person name="Klenk H.P."/>
            <person name="Zhou Y."/>
            <person name="Lilburn T.G."/>
            <person name="Beck B.J."/>
            <person name="De Vos P."/>
            <person name="Vandamme P."/>
            <person name="Eisen J.A."/>
            <person name="Garrity G."/>
            <person name="Hugenholtz P."/>
            <person name="Kyrpides N.C."/>
        </authorList>
    </citation>
    <scope>NUCLEOTIDE SEQUENCE [LARGE SCALE GENOMIC DNA]</scope>
    <source>
        <strain evidence="3 4">CV53</strain>
    </source>
</reference>
<dbReference type="GO" id="GO:0016491">
    <property type="term" value="F:oxidoreductase activity"/>
    <property type="evidence" value="ECO:0007669"/>
    <property type="project" value="InterPro"/>
</dbReference>
<dbReference type="InterPro" id="IPR000866">
    <property type="entry name" value="AhpC/TSA"/>
</dbReference>
<comment type="caution">
    <text evidence="3">The sequence shown here is derived from an EMBL/GenBank/DDBJ whole genome shotgun (WGS) entry which is preliminary data.</text>
</comment>
<protein>
    <submittedName>
        <fullName evidence="3">AhpC/TSA family protein</fullName>
    </submittedName>
</protein>
<evidence type="ECO:0000259" key="2">
    <source>
        <dbReference type="Pfam" id="PF00578"/>
    </source>
</evidence>
<dbReference type="OrthoDB" id="9812811at2"/>
<dbReference type="AlphaFoldDB" id="A0A4R2B864"/>
<evidence type="ECO:0000256" key="1">
    <source>
        <dbReference type="ARBA" id="ARBA00023157"/>
    </source>
</evidence>
<evidence type="ECO:0000313" key="4">
    <source>
        <dbReference type="Proteomes" id="UP000295689"/>
    </source>
</evidence>
<gene>
    <name evidence="3" type="ORF">EV146_11199</name>
</gene>
<dbReference type="Proteomes" id="UP000295689">
    <property type="component" value="Unassembled WGS sequence"/>
</dbReference>
<name>A0A4R2B864_9BACI</name>
<feature type="domain" description="Alkyl hydroperoxide reductase subunit C/ Thiol specific antioxidant" evidence="2">
    <location>
        <begin position="23"/>
        <end position="64"/>
    </location>
</feature>
<dbReference type="Gene3D" id="3.40.30.10">
    <property type="entry name" value="Glutaredoxin"/>
    <property type="match status" value="1"/>
</dbReference>
<evidence type="ECO:0000313" key="3">
    <source>
        <dbReference type="EMBL" id="TCN22262.1"/>
    </source>
</evidence>
<keyword evidence="4" id="KW-1185">Reference proteome</keyword>
<keyword evidence="1" id="KW-1015">Disulfide bond</keyword>
<dbReference type="SUPFAM" id="SSF52833">
    <property type="entry name" value="Thioredoxin-like"/>
    <property type="match status" value="1"/>
</dbReference>
<dbReference type="GO" id="GO:0016209">
    <property type="term" value="F:antioxidant activity"/>
    <property type="evidence" value="ECO:0007669"/>
    <property type="project" value="InterPro"/>
</dbReference>
<dbReference type="Pfam" id="PF00578">
    <property type="entry name" value="AhpC-TSA"/>
    <property type="match status" value="1"/>
</dbReference>
<sequence>MDEKLHVKTLAAYPAGYCATRDDAAPMFSAEGVVDGNQIREVRLEEYRGQWVILFFYPSDFTPV</sequence>
<dbReference type="EMBL" id="SLVV01000011">
    <property type="protein sequence ID" value="TCN22262.1"/>
    <property type="molecule type" value="Genomic_DNA"/>
</dbReference>
<proteinExistence type="predicted"/>
<dbReference type="InterPro" id="IPR036249">
    <property type="entry name" value="Thioredoxin-like_sf"/>
</dbReference>
<organism evidence="3 4">
    <name type="scientific">Mesobacillus foraminis</name>
    <dbReference type="NCBI Taxonomy" id="279826"/>
    <lineage>
        <taxon>Bacteria</taxon>
        <taxon>Bacillati</taxon>
        <taxon>Bacillota</taxon>
        <taxon>Bacilli</taxon>
        <taxon>Bacillales</taxon>
        <taxon>Bacillaceae</taxon>
        <taxon>Mesobacillus</taxon>
    </lineage>
</organism>